<dbReference type="Proteomes" id="UP001242995">
    <property type="component" value="Unassembled WGS sequence"/>
</dbReference>
<organism evidence="1 4">
    <name type="scientific">Arthrobacter bambusae</name>
    <dbReference type="NCBI Taxonomy" id="1338426"/>
    <lineage>
        <taxon>Bacteria</taxon>
        <taxon>Bacillati</taxon>
        <taxon>Actinomycetota</taxon>
        <taxon>Actinomycetes</taxon>
        <taxon>Micrococcales</taxon>
        <taxon>Micrococcaceae</taxon>
        <taxon>Arthrobacter</taxon>
    </lineage>
</organism>
<dbReference type="EMBL" id="JAUSRG010000003">
    <property type="protein sequence ID" value="MDP9904666.1"/>
    <property type="molecule type" value="Genomic_DNA"/>
</dbReference>
<reference evidence="1 3" key="1">
    <citation type="submission" date="2023-07" db="EMBL/GenBank/DDBJ databases">
        <title>Sorghum-associated microbial communities from plants grown in Nebraska, USA.</title>
        <authorList>
            <person name="Schachtman D."/>
        </authorList>
    </citation>
    <scope>NUCLEOTIDE SEQUENCE</scope>
    <source>
        <strain evidence="1">DS1006</strain>
        <strain evidence="2 3">DS1016</strain>
    </source>
</reference>
<evidence type="ECO:0000313" key="4">
    <source>
        <dbReference type="Proteomes" id="UP001242995"/>
    </source>
</evidence>
<evidence type="ECO:0000313" key="3">
    <source>
        <dbReference type="Proteomes" id="UP001230951"/>
    </source>
</evidence>
<accession>A0AAW8DGR4</accession>
<comment type="caution">
    <text evidence="1">The sequence shown here is derived from an EMBL/GenBank/DDBJ whole genome shotgun (WGS) entry which is preliminary data.</text>
</comment>
<proteinExistence type="predicted"/>
<sequence>MNTEISTTLSGRGPAVVAVNADKLRDLHDTYTLYRQALVEPGDPVRVLTMTGDVLAAVRRIVTDPARGVRR</sequence>
<keyword evidence="3" id="KW-1185">Reference proteome</keyword>
<dbReference type="EMBL" id="JAUSTF010000004">
    <property type="protein sequence ID" value="MDQ0180905.1"/>
    <property type="molecule type" value="Genomic_DNA"/>
</dbReference>
<evidence type="ECO:0000313" key="1">
    <source>
        <dbReference type="EMBL" id="MDP9904666.1"/>
    </source>
</evidence>
<dbReference type="RefSeq" id="WP_306960497.1">
    <property type="nucleotide sequence ID" value="NZ_JAUSRG010000003.1"/>
</dbReference>
<dbReference type="Proteomes" id="UP001230951">
    <property type="component" value="Unassembled WGS sequence"/>
</dbReference>
<gene>
    <name evidence="1" type="ORF">J2S90_001621</name>
    <name evidence="2" type="ORF">J2S93_002332</name>
</gene>
<evidence type="ECO:0000313" key="2">
    <source>
        <dbReference type="EMBL" id="MDQ0180905.1"/>
    </source>
</evidence>
<dbReference type="AlphaFoldDB" id="A0AAW8DGR4"/>
<name>A0AAW8DGR4_9MICC</name>
<protein>
    <submittedName>
        <fullName evidence="1">Uncharacterized protein</fullName>
    </submittedName>
</protein>